<reference evidence="1" key="1">
    <citation type="submission" date="2014-05" db="EMBL/GenBank/DDBJ databases">
        <authorList>
            <person name="Chronopoulou M."/>
        </authorList>
    </citation>
    <scope>NUCLEOTIDE SEQUENCE</scope>
    <source>
        <tissue evidence="1">Whole organism</tissue>
    </source>
</reference>
<sequence length="102" mass="12456">MQIADLLAFVNKQMILIFKTNDLLRTIEHNLGTSNSMSSLIQMSRSCLRCMNDFKLKKEKKRIQRLMLHLRGNWDQCRISIYQIYLWFYLQFFYKQNQIEQQ</sequence>
<dbReference type="AlphaFoldDB" id="A0A0K2U131"/>
<name>A0A0K2U131_LEPSM</name>
<dbReference type="EMBL" id="HACA01014296">
    <property type="protein sequence ID" value="CDW31657.1"/>
    <property type="molecule type" value="Transcribed_RNA"/>
</dbReference>
<organism evidence="1">
    <name type="scientific">Lepeophtheirus salmonis</name>
    <name type="common">Salmon louse</name>
    <name type="synonym">Caligus salmonis</name>
    <dbReference type="NCBI Taxonomy" id="72036"/>
    <lineage>
        <taxon>Eukaryota</taxon>
        <taxon>Metazoa</taxon>
        <taxon>Ecdysozoa</taxon>
        <taxon>Arthropoda</taxon>
        <taxon>Crustacea</taxon>
        <taxon>Multicrustacea</taxon>
        <taxon>Hexanauplia</taxon>
        <taxon>Copepoda</taxon>
        <taxon>Siphonostomatoida</taxon>
        <taxon>Caligidae</taxon>
        <taxon>Lepeophtheirus</taxon>
    </lineage>
</organism>
<protein>
    <submittedName>
        <fullName evidence="1">Putative LOC102225960 [Xiphosphorus maculatus]</fullName>
    </submittedName>
</protein>
<accession>A0A0K2U131</accession>
<proteinExistence type="predicted"/>
<evidence type="ECO:0000313" key="1">
    <source>
        <dbReference type="EMBL" id="CDW31657.1"/>
    </source>
</evidence>